<keyword evidence="9" id="KW-1185">Reference proteome</keyword>
<dbReference type="PANTHER" id="PTHR45677:SF8">
    <property type="entry name" value="CYSTEINE SULFINIC ACID DECARBOXYLASE"/>
    <property type="match status" value="1"/>
</dbReference>
<dbReference type="InterPro" id="IPR015424">
    <property type="entry name" value="PyrdxlP-dep_Trfase"/>
</dbReference>
<keyword evidence="5 7" id="KW-0456">Lyase</keyword>
<sequence>MTVQESQLESDRANELQRLVVPAIELIIEQIRDTDSGKRSLGPRHEDPKSLYSTLDLDKSLEKGLRDRESAPEEVLAVVKNILDTSVNTWHPGFLDKLYASTNPIGVLSDIVLSVLNTNSHVFTVSPALTVIERKVAQKYAALFGFTGPTAGGLTFSGGSWSNITSLHMARSILFPETKLDGNLHKFAIYTSVHSHYSVEKAAILLGLGARSVFKVPVDKKGRMDVKKLDDIIEKSKINGYTPLYVNATAGTTVFGSFDPFEEVATVAKKHHIWFHIDGSWGGNTIFSSKRNGLLRGSHLADSITSNPHKMLGVPTTCSFLLVPNDRVFTQANSLSAPYLFHNNEDDSDNFDLANGTMGCGRRGDALKFYLGWLYYGTAGYRDRVDHAYAMADYFVNKGSATPGFTIVSDTPVQCLQVCFYYAPGNKPLTGQQRTHVTRTIATRLHSSGEFLVDYAPNPDDAATGQDNGEFFRVVFNSPIVSSRVVDQLVHKVVELGSTIDL</sequence>
<comment type="caution">
    <text evidence="8">The sequence shown here is derived from an EMBL/GenBank/DDBJ whole genome shotgun (WGS) entry which is preliminary data.</text>
</comment>
<dbReference type="PANTHER" id="PTHR45677">
    <property type="entry name" value="GLUTAMATE DECARBOXYLASE-RELATED"/>
    <property type="match status" value="1"/>
</dbReference>
<keyword evidence="3" id="KW-0210">Decarboxylase</keyword>
<dbReference type="OrthoDB" id="2161780at2759"/>
<dbReference type="InterPro" id="IPR002129">
    <property type="entry name" value="PyrdxlP-dep_de-COase"/>
</dbReference>
<keyword evidence="4 6" id="KW-0663">Pyridoxal phosphate</keyword>
<name>A0A9P8T0F7_9ASCO</name>
<evidence type="ECO:0000256" key="4">
    <source>
        <dbReference type="ARBA" id="ARBA00022898"/>
    </source>
</evidence>
<dbReference type="Gene3D" id="3.90.1150.170">
    <property type="match status" value="1"/>
</dbReference>
<dbReference type="GO" id="GO:0019752">
    <property type="term" value="P:carboxylic acid metabolic process"/>
    <property type="evidence" value="ECO:0007669"/>
    <property type="project" value="InterPro"/>
</dbReference>
<dbReference type="GO" id="GO:0005737">
    <property type="term" value="C:cytoplasm"/>
    <property type="evidence" value="ECO:0007669"/>
    <property type="project" value="TreeGrafter"/>
</dbReference>
<evidence type="ECO:0000256" key="1">
    <source>
        <dbReference type="ARBA" id="ARBA00001933"/>
    </source>
</evidence>
<accession>A0A9P8T0F7</accession>
<dbReference type="GO" id="GO:0030170">
    <property type="term" value="F:pyridoxal phosphate binding"/>
    <property type="evidence" value="ECO:0007669"/>
    <property type="project" value="InterPro"/>
</dbReference>
<dbReference type="AlphaFoldDB" id="A0A9P8T0F7"/>
<reference evidence="8" key="2">
    <citation type="submission" date="2021-01" db="EMBL/GenBank/DDBJ databases">
        <authorList>
            <person name="Schikora-Tamarit M.A."/>
        </authorList>
    </citation>
    <scope>NUCLEOTIDE SEQUENCE</scope>
    <source>
        <strain evidence="8">CBS6075</strain>
    </source>
</reference>
<dbReference type="Pfam" id="PF00282">
    <property type="entry name" value="Pyridoxal_deC"/>
    <property type="match status" value="1"/>
</dbReference>
<dbReference type="Gene3D" id="3.40.640.10">
    <property type="entry name" value="Type I PLP-dependent aspartate aminotransferase-like (Major domain)"/>
    <property type="match status" value="1"/>
</dbReference>
<dbReference type="Proteomes" id="UP000769157">
    <property type="component" value="Unassembled WGS sequence"/>
</dbReference>
<evidence type="ECO:0000256" key="3">
    <source>
        <dbReference type="ARBA" id="ARBA00022793"/>
    </source>
</evidence>
<evidence type="ECO:0000256" key="6">
    <source>
        <dbReference type="PIRSR" id="PIRSR602129-50"/>
    </source>
</evidence>
<dbReference type="GeneID" id="70239111"/>
<reference evidence="8" key="1">
    <citation type="journal article" date="2021" name="Open Biol.">
        <title>Shared evolutionary footprints suggest mitochondrial oxidative damage underlies multiple complex I losses in fungi.</title>
        <authorList>
            <person name="Schikora-Tamarit M.A."/>
            <person name="Marcet-Houben M."/>
            <person name="Nosek J."/>
            <person name="Gabaldon T."/>
        </authorList>
    </citation>
    <scope>NUCLEOTIDE SEQUENCE</scope>
    <source>
        <strain evidence="8">CBS6075</strain>
    </source>
</reference>
<evidence type="ECO:0000313" key="8">
    <source>
        <dbReference type="EMBL" id="KAH3660561.1"/>
    </source>
</evidence>
<evidence type="ECO:0008006" key="10">
    <source>
        <dbReference type="Google" id="ProtNLM"/>
    </source>
</evidence>
<dbReference type="EMBL" id="JAEUBE010000504">
    <property type="protein sequence ID" value="KAH3660561.1"/>
    <property type="molecule type" value="Genomic_DNA"/>
</dbReference>
<evidence type="ECO:0000256" key="5">
    <source>
        <dbReference type="ARBA" id="ARBA00023239"/>
    </source>
</evidence>
<evidence type="ECO:0000256" key="2">
    <source>
        <dbReference type="ARBA" id="ARBA00009533"/>
    </source>
</evidence>
<proteinExistence type="inferred from homology"/>
<dbReference type="RefSeq" id="XP_046058264.1">
    <property type="nucleotide sequence ID" value="XM_046208511.1"/>
</dbReference>
<feature type="modified residue" description="N6-(pyridoxal phosphate)lysine" evidence="6">
    <location>
        <position position="310"/>
    </location>
</feature>
<dbReference type="SUPFAM" id="SSF53383">
    <property type="entry name" value="PLP-dependent transferases"/>
    <property type="match status" value="1"/>
</dbReference>
<comment type="similarity">
    <text evidence="2 7">Belongs to the group II decarboxylase family.</text>
</comment>
<evidence type="ECO:0000313" key="9">
    <source>
        <dbReference type="Proteomes" id="UP000769157"/>
    </source>
</evidence>
<dbReference type="InterPro" id="IPR015421">
    <property type="entry name" value="PyrdxlP-dep_Trfase_major"/>
</dbReference>
<protein>
    <recommendedName>
        <fullName evidence="10">Glutamate decarboxylase</fullName>
    </recommendedName>
</protein>
<organism evidence="8 9">
    <name type="scientific">Ogataea philodendri</name>
    <dbReference type="NCBI Taxonomy" id="1378263"/>
    <lineage>
        <taxon>Eukaryota</taxon>
        <taxon>Fungi</taxon>
        <taxon>Dikarya</taxon>
        <taxon>Ascomycota</taxon>
        <taxon>Saccharomycotina</taxon>
        <taxon>Pichiomycetes</taxon>
        <taxon>Pichiales</taxon>
        <taxon>Pichiaceae</taxon>
        <taxon>Ogataea</taxon>
    </lineage>
</organism>
<evidence type="ECO:0000256" key="7">
    <source>
        <dbReference type="RuleBase" id="RU000382"/>
    </source>
</evidence>
<gene>
    <name evidence="8" type="ORF">OGAPHI_007147</name>
</gene>
<dbReference type="GO" id="GO:0016831">
    <property type="term" value="F:carboxy-lyase activity"/>
    <property type="evidence" value="ECO:0007669"/>
    <property type="project" value="UniProtKB-KW"/>
</dbReference>
<comment type="cofactor">
    <cofactor evidence="1 6 7">
        <name>pyridoxal 5'-phosphate</name>
        <dbReference type="ChEBI" id="CHEBI:597326"/>
    </cofactor>
</comment>